<accession>A0A915HZW8</accession>
<dbReference type="AlphaFoldDB" id="A0A915HZW8"/>
<keyword evidence="1" id="KW-1185">Reference proteome</keyword>
<protein>
    <submittedName>
        <fullName evidence="2">Uncharacterized protein</fullName>
    </submittedName>
</protein>
<dbReference type="Proteomes" id="UP000887565">
    <property type="component" value="Unplaced"/>
</dbReference>
<reference evidence="2" key="1">
    <citation type="submission" date="2022-11" db="UniProtKB">
        <authorList>
            <consortium name="WormBaseParasite"/>
        </authorList>
    </citation>
    <scope>IDENTIFICATION</scope>
</reference>
<name>A0A915HZW8_ROMCU</name>
<evidence type="ECO:0000313" key="1">
    <source>
        <dbReference type="Proteomes" id="UP000887565"/>
    </source>
</evidence>
<dbReference type="WBParaSite" id="nRc.2.0.1.t06989-RA">
    <property type="protein sequence ID" value="nRc.2.0.1.t06989-RA"/>
    <property type="gene ID" value="nRc.2.0.1.g06989"/>
</dbReference>
<organism evidence="1 2">
    <name type="scientific">Romanomermis culicivorax</name>
    <name type="common">Nematode worm</name>
    <dbReference type="NCBI Taxonomy" id="13658"/>
    <lineage>
        <taxon>Eukaryota</taxon>
        <taxon>Metazoa</taxon>
        <taxon>Ecdysozoa</taxon>
        <taxon>Nematoda</taxon>
        <taxon>Enoplea</taxon>
        <taxon>Dorylaimia</taxon>
        <taxon>Mermithida</taxon>
        <taxon>Mermithoidea</taxon>
        <taxon>Mermithidae</taxon>
        <taxon>Romanomermis</taxon>
    </lineage>
</organism>
<proteinExistence type="predicted"/>
<sequence>METTIEEINIDESDYTTNLHSWFHSLSRLLSIIDFQNRFSFPAPIYAYPLPTTASLDDILSLAPAPSEELTPVQPIPMDTATSDQTLTDIPEESITDNITTMEIALQEPVRDIAPQAPAVDPLLYLAKPVILLSPLMIATVAVARCKWNALAEYHFPPLPPGMLLPEHHLSNYLQVLQD</sequence>
<evidence type="ECO:0000313" key="2">
    <source>
        <dbReference type="WBParaSite" id="nRc.2.0.1.t06989-RA"/>
    </source>
</evidence>